<comment type="caution">
    <text evidence="2">The sequence shown here is derived from an EMBL/GenBank/DDBJ whole genome shotgun (WGS) entry which is preliminary data.</text>
</comment>
<dbReference type="EMBL" id="MUJK01000001">
    <property type="protein sequence ID" value="POF44383.1"/>
    <property type="molecule type" value="Genomic_DNA"/>
</dbReference>
<proteinExistence type="predicted"/>
<dbReference type="Pfam" id="PF18864">
    <property type="entry name" value="AbiTii"/>
    <property type="match status" value="1"/>
</dbReference>
<name>A0A2S3VWV4_9PSED</name>
<keyword evidence="3" id="KW-1185">Reference proteome</keyword>
<dbReference type="OrthoDB" id="3078494at2"/>
<evidence type="ECO:0000313" key="3">
    <source>
        <dbReference type="Proteomes" id="UP000237440"/>
    </source>
</evidence>
<dbReference type="InterPro" id="IPR041304">
    <property type="entry name" value="AbiTii"/>
</dbReference>
<sequence length="335" mass="37058">MTEKNTRISEARAVAGSLLDDLETSSSSVDKILMRAKRLARLMRDADAQLWLDYETKGYPKDFDFSELGSCEAYAISSGRFDEVAGTYRIQSLSQIEANVYGAQSSLDSFSPGAVGAVKDFVEKNATEQLLGNQIKLHKVIKDNYSNNKSIFVSLMAGLHNYATDMYLALELGDAAQDIFEGARQEIDSFVRAHCPKAAEKIVAINERIADNSIESRTAALTSCRRLLMTVADSLFPASVTDWLDSKGKPRKVGEEQYKNRLLAYMAERTDSGSNEAILSSELEFLAARLDAIYEKTCKGVHVDVTAQEAKLAVIHTYLFLGEIALLPREPRIKS</sequence>
<feature type="domain" description="AbiTii" evidence="1">
    <location>
        <begin position="16"/>
        <end position="62"/>
    </location>
</feature>
<protein>
    <recommendedName>
        <fullName evidence="1">AbiTii domain-containing protein</fullName>
    </recommendedName>
</protein>
<dbReference type="AlphaFoldDB" id="A0A2S3VWV4"/>
<evidence type="ECO:0000313" key="2">
    <source>
        <dbReference type="EMBL" id="POF44383.1"/>
    </source>
</evidence>
<dbReference type="Proteomes" id="UP000237440">
    <property type="component" value="Unassembled WGS sequence"/>
</dbReference>
<accession>A0A2S3VWV4</accession>
<gene>
    <name evidence="2" type="ORF">B0D71_00920</name>
</gene>
<evidence type="ECO:0000259" key="1">
    <source>
        <dbReference type="Pfam" id="PF18864"/>
    </source>
</evidence>
<organism evidence="2 3">
    <name type="scientific">Pseudomonas laurylsulfativorans</name>
    <dbReference type="NCBI Taxonomy" id="1943631"/>
    <lineage>
        <taxon>Bacteria</taxon>
        <taxon>Pseudomonadati</taxon>
        <taxon>Pseudomonadota</taxon>
        <taxon>Gammaproteobacteria</taxon>
        <taxon>Pseudomonadales</taxon>
        <taxon>Pseudomonadaceae</taxon>
        <taxon>Pseudomonas</taxon>
    </lineage>
</organism>
<reference evidence="3" key="1">
    <citation type="submission" date="2017-02" db="EMBL/GenBank/DDBJ databases">
        <authorList>
            <person name="Furmanczyk E.M."/>
        </authorList>
    </citation>
    <scope>NUCLEOTIDE SEQUENCE [LARGE SCALE GENOMIC DNA]</scope>
    <source>
        <strain evidence="3">AP3_22</strain>
    </source>
</reference>